<accession>A0A8X6MU40</accession>
<dbReference type="OrthoDB" id="7680010at2759"/>
<name>A0A8X6MU40_NEPPI</name>
<comment type="caution">
    <text evidence="1">The sequence shown here is derived from an EMBL/GenBank/DDBJ whole genome shotgun (WGS) entry which is preliminary data.</text>
</comment>
<dbReference type="EMBL" id="BMAW01051031">
    <property type="protein sequence ID" value="GFS78115.1"/>
    <property type="molecule type" value="Genomic_DNA"/>
</dbReference>
<organism evidence="1 2">
    <name type="scientific">Nephila pilipes</name>
    <name type="common">Giant wood spider</name>
    <name type="synonym">Nephila maculata</name>
    <dbReference type="NCBI Taxonomy" id="299642"/>
    <lineage>
        <taxon>Eukaryota</taxon>
        <taxon>Metazoa</taxon>
        <taxon>Ecdysozoa</taxon>
        <taxon>Arthropoda</taxon>
        <taxon>Chelicerata</taxon>
        <taxon>Arachnida</taxon>
        <taxon>Araneae</taxon>
        <taxon>Araneomorphae</taxon>
        <taxon>Entelegynae</taxon>
        <taxon>Araneoidea</taxon>
        <taxon>Nephilidae</taxon>
        <taxon>Nephila</taxon>
    </lineage>
</organism>
<evidence type="ECO:0000313" key="1">
    <source>
        <dbReference type="EMBL" id="GFS78115.1"/>
    </source>
</evidence>
<keyword evidence="2" id="KW-1185">Reference proteome</keyword>
<reference evidence="1" key="1">
    <citation type="submission" date="2020-08" db="EMBL/GenBank/DDBJ databases">
        <title>Multicomponent nature underlies the extraordinary mechanical properties of spider dragline silk.</title>
        <authorList>
            <person name="Kono N."/>
            <person name="Nakamura H."/>
            <person name="Mori M."/>
            <person name="Yoshida Y."/>
            <person name="Ohtoshi R."/>
            <person name="Malay A.D."/>
            <person name="Moran D.A.P."/>
            <person name="Tomita M."/>
            <person name="Numata K."/>
            <person name="Arakawa K."/>
        </authorList>
    </citation>
    <scope>NUCLEOTIDE SEQUENCE</scope>
</reference>
<protein>
    <submittedName>
        <fullName evidence="1">Uncharacterized protein</fullName>
    </submittedName>
</protein>
<sequence>MEYENCSRLCSFRNSTMLDFPLTVAEKSYNNTMNTLGKYTKKVAEASTQSATLEGTTLSNPSAIIISGDRTLKTRGYSRVAVCAIIGAELER</sequence>
<evidence type="ECO:0000313" key="2">
    <source>
        <dbReference type="Proteomes" id="UP000887013"/>
    </source>
</evidence>
<dbReference type="Proteomes" id="UP000887013">
    <property type="component" value="Unassembled WGS sequence"/>
</dbReference>
<proteinExistence type="predicted"/>
<gene>
    <name evidence="1" type="ORF">NPIL_339241</name>
</gene>
<dbReference type="AlphaFoldDB" id="A0A8X6MU40"/>